<evidence type="ECO:0000313" key="2">
    <source>
        <dbReference type="EMBL" id="EEB11074.1"/>
    </source>
</evidence>
<evidence type="ECO:0000313" key="4">
    <source>
        <dbReference type="Proteomes" id="UP000009046"/>
    </source>
</evidence>
<dbReference type="GeneID" id="8231635"/>
<gene>
    <name evidence="3" type="primary">8231635</name>
    <name evidence="2" type="ORF">Phum_PHUM087060</name>
</gene>
<feature type="compositionally biased region" description="Polar residues" evidence="1">
    <location>
        <begin position="42"/>
        <end position="54"/>
    </location>
</feature>
<organism>
    <name type="scientific">Pediculus humanus subsp. corporis</name>
    <name type="common">Body louse</name>
    <dbReference type="NCBI Taxonomy" id="121224"/>
    <lineage>
        <taxon>Eukaryota</taxon>
        <taxon>Metazoa</taxon>
        <taxon>Ecdysozoa</taxon>
        <taxon>Arthropoda</taxon>
        <taxon>Hexapoda</taxon>
        <taxon>Insecta</taxon>
        <taxon>Pterygota</taxon>
        <taxon>Neoptera</taxon>
        <taxon>Paraneoptera</taxon>
        <taxon>Psocodea</taxon>
        <taxon>Troctomorpha</taxon>
        <taxon>Phthiraptera</taxon>
        <taxon>Anoplura</taxon>
        <taxon>Pediculidae</taxon>
        <taxon>Pediculus</taxon>
    </lineage>
</organism>
<accession>E0VCG8</accession>
<evidence type="ECO:0000313" key="3">
    <source>
        <dbReference type="EnsemblMetazoa" id="PHUM087060-PA"/>
    </source>
</evidence>
<reference evidence="2" key="2">
    <citation type="submission" date="2007-04" db="EMBL/GenBank/DDBJ databases">
        <title>The genome of the human body louse.</title>
        <authorList>
            <consortium name="The Human Body Louse Genome Consortium"/>
            <person name="Kirkness E."/>
            <person name="Walenz B."/>
            <person name="Hass B."/>
            <person name="Bruggner R."/>
            <person name="Strausberg R."/>
        </authorList>
    </citation>
    <scope>NUCLEOTIDE SEQUENCE</scope>
    <source>
        <strain evidence="2">USDA</strain>
    </source>
</reference>
<keyword evidence="4" id="KW-1185">Reference proteome</keyword>
<dbReference type="AlphaFoldDB" id="E0VCG8"/>
<name>E0VCG8_PEDHC</name>
<proteinExistence type="predicted"/>
<evidence type="ECO:0000256" key="1">
    <source>
        <dbReference type="SAM" id="MobiDB-lite"/>
    </source>
</evidence>
<dbReference type="HOGENOM" id="CLU_3052771_0_0_1"/>
<sequence>MKKIFKNKNGGLVKNKRKQEKLPPGSSKYPQRGSPTAVAPTAKQTNPKQATHVE</sequence>
<dbReference type="CTD" id="8231635"/>
<feature type="region of interest" description="Disordered" evidence="1">
    <location>
        <begin position="1"/>
        <end position="54"/>
    </location>
</feature>
<dbReference type="RefSeq" id="XP_002423812.1">
    <property type="nucleotide sequence ID" value="XM_002423767.1"/>
</dbReference>
<dbReference type="EMBL" id="AAZO01001041">
    <property type="status" value="NOT_ANNOTATED_CDS"/>
    <property type="molecule type" value="Genomic_DNA"/>
</dbReference>
<dbReference type="Proteomes" id="UP000009046">
    <property type="component" value="Unassembled WGS sequence"/>
</dbReference>
<dbReference type="EMBL" id="DS235053">
    <property type="protein sequence ID" value="EEB11074.1"/>
    <property type="molecule type" value="Genomic_DNA"/>
</dbReference>
<reference evidence="2" key="1">
    <citation type="submission" date="2007-04" db="EMBL/GenBank/DDBJ databases">
        <title>Annotation of Pediculus humanus corporis strain USDA.</title>
        <authorList>
            <person name="Kirkness E."/>
            <person name="Hannick L."/>
            <person name="Hass B."/>
            <person name="Bruggner R."/>
            <person name="Lawson D."/>
            <person name="Bidwell S."/>
            <person name="Joardar V."/>
            <person name="Caler E."/>
            <person name="Walenz B."/>
            <person name="Inman J."/>
            <person name="Schobel S."/>
            <person name="Galinsky K."/>
            <person name="Amedeo P."/>
            <person name="Strausberg R."/>
        </authorList>
    </citation>
    <scope>NUCLEOTIDE SEQUENCE</scope>
    <source>
        <strain evidence="2">USDA</strain>
    </source>
</reference>
<protein>
    <submittedName>
        <fullName evidence="2 3">Uncharacterized protein</fullName>
    </submittedName>
</protein>
<dbReference type="EnsemblMetazoa" id="PHUM087060-RA">
    <property type="protein sequence ID" value="PHUM087060-PA"/>
    <property type="gene ID" value="PHUM087060"/>
</dbReference>
<dbReference type="KEGG" id="phu:Phum_PHUM087060"/>
<dbReference type="InParanoid" id="E0VCG8"/>
<dbReference type="VEuPathDB" id="VectorBase:PHUM087060"/>
<reference evidence="3" key="3">
    <citation type="submission" date="2020-05" db="UniProtKB">
        <authorList>
            <consortium name="EnsemblMetazoa"/>
        </authorList>
    </citation>
    <scope>IDENTIFICATION</scope>
    <source>
        <strain evidence="3">USDA</strain>
    </source>
</reference>